<evidence type="ECO:0000256" key="5">
    <source>
        <dbReference type="SAM" id="MobiDB-lite"/>
    </source>
</evidence>
<dbReference type="PANTHER" id="PTHR30290">
    <property type="entry name" value="PERIPLASMIC BINDING COMPONENT OF ABC TRANSPORTER"/>
    <property type="match status" value="1"/>
</dbReference>
<sequence>MGVKKKSAVIFAAIWLGLTGCEPQSEMAQPIPHTPSPTLDADTSTPNETKLTRGVYDDLTTNLYQAKSQAQFQFLRDLFEGLVIVDTEGKVQAGVAEAWQSTDKKTWFFTLRQEAKWSNGEAVTAHDFVRSWQQLALSDSPLKAYLPFINLRNAQAVIAHELPVEQLGISAKNDRTLQIELDKAVPYLPDMLAHVALLPQYLDNSEGAFISNGAYRVEHQEGAQILLQQNPYYWAKSAVHFEQVFYQKLALNSLFTEIDLLFSPSQDSENTQYFPQLCTYYYEFNFRDPMLKERGVRNALVSLISPSAIVQNEGINGRADGHFLPYNLQQENEESWNPTVVEQLLQQQGVSETKPLQLRLTYDTQGMHSNIAQRIIRMWSQSDMIRVNAEPVSWQQLQEKRNKGDFQVIRSGWCADYNDPSAFLNLLYSRSPDNKMGYQNDIADKLLEQSLEANLTSEQRMNVYQQLEQLVQNDYVFLPIFQYRLPVYIDPSVGGYKLQNPTQIIYSKDLYRQK</sequence>
<dbReference type="InterPro" id="IPR039424">
    <property type="entry name" value="SBP_5"/>
</dbReference>
<dbReference type="PIRSF" id="PIRSF002741">
    <property type="entry name" value="MppA"/>
    <property type="match status" value="1"/>
</dbReference>
<keyword evidence="4" id="KW-0732">Signal</keyword>
<reference evidence="7 8" key="1">
    <citation type="submission" date="2017-11" db="EMBL/GenBank/DDBJ databases">
        <title>Reclassification of Bisgaard taxon 7 as Conservatibacter flavescens gen. nov., sp. nov.</title>
        <authorList>
            <person name="Christensen H."/>
        </authorList>
    </citation>
    <scope>NUCLEOTIDE SEQUENCE [LARGE SCALE GENOMIC DNA]</scope>
    <source>
        <strain evidence="7 8">7_4</strain>
    </source>
</reference>
<dbReference type="CDD" id="cd08504">
    <property type="entry name" value="PBP2_OppA"/>
    <property type="match status" value="1"/>
</dbReference>
<evidence type="ECO:0000256" key="4">
    <source>
        <dbReference type="ARBA" id="ARBA00022729"/>
    </source>
</evidence>
<name>A0A2M8S400_9PAST</name>
<dbReference type="RefSeq" id="WP_100288261.1">
    <property type="nucleotide sequence ID" value="NZ_PHHA01000005.1"/>
</dbReference>
<proteinExistence type="inferred from homology"/>
<dbReference type="Gene3D" id="3.10.105.10">
    <property type="entry name" value="Dipeptide-binding Protein, Domain 3"/>
    <property type="match status" value="1"/>
</dbReference>
<organism evidence="7 8">
    <name type="scientific">Conservatibacter flavescens</name>
    <dbReference type="NCBI Taxonomy" id="28161"/>
    <lineage>
        <taxon>Bacteria</taxon>
        <taxon>Pseudomonadati</taxon>
        <taxon>Pseudomonadota</taxon>
        <taxon>Gammaproteobacteria</taxon>
        <taxon>Pasteurellales</taxon>
        <taxon>Pasteurellaceae</taxon>
        <taxon>Conservatibacter</taxon>
    </lineage>
</organism>
<dbReference type="EMBL" id="PHHA01000005">
    <property type="protein sequence ID" value="PJG85873.1"/>
    <property type="molecule type" value="Genomic_DNA"/>
</dbReference>
<dbReference type="InterPro" id="IPR030678">
    <property type="entry name" value="Peptide/Ni-bd"/>
</dbReference>
<feature type="domain" description="Solute-binding protein family 5" evidence="6">
    <location>
        <begin position="90"/>
        <end position="433"/>
    </location>
</feature>
<comment type="subcellular location">
    <subcellularLocation>
        <location evidence="1">Cell envelope</location>
    </subcellularLocation>
</comment>
<evidence type="ECO:0000259" key="6">
    <source>
        <dbReference type="Pfam" id="PF00496"/>
    </source>
</evidence>
<evidence type="ECO:0000256" key="1">
    <source>
        <dbReference type="ARBA" id="ARBA00004196"/>
    </source>
</evidence>
<accession>A0A2M8S400</accession>
<feature type="region of interest" description="Disordered" evidence="5">
    <location>
        <begin position="26"/>
        <end position="47"/>
    </location>
</feature>
<dbReference type="GO" id="GO:0015833">
    <property type="term" value="P:peptide transport"/>
    <property type="evidence" value="ECO:0007669"/>
    <property type="project" value="TreeGrafter"/>
</dbReference>
<evidence type="ECO:0000313" key="7">
    <source>
        <dbReference type="EMBL" id="PJG85873.1"/>
    </source>
</evidence>
<dbReference type="Pfam" id="PF00496">
    <property type="entry name" value="SBP_bac_5"/>
    <property type="match status" value="1"/>
</dbReference>
<evidence type="ECO:0000256" key="3">
    <source>
        <dbReference type="ARBA" id="ARBA00022448"/>
    </source>
</evidence>
<dbReference type="Gene3D" id="3.90.76.10">
    <property type="entry name" value="Dipeptide-binding Protein, Domain 1"/>
    <property type="match status" value="1"/>
</dbReference>
<dbReference type="OrthoDB" id="9801912at2"/>
<dbReference type="InterPro" id="IPR000914">
    <property type="entry name" value="SBP_5_dom"/>
</dbReference>
<evidence type="ECO:0000313" key="8">
    <source>
        <dbReference type="Proteomes" id="UP000229329"/>
    </source>
</evidence>
<dbReference type="PROSITE" id="PS51257">
    <property type="entry name" value="PROKAR_LIPOPROTEIN"/>
    <property type="match status" value="1"/>
</dbReference>
<dbReference type="GO" id="GO:0043190">
    <property type="term" value="C:ATP-binding cassette (ABC) transporter complex"/>
    <property type="evidence" value="ECO:0007669"/>
    <property type="project" value="InterPro"/>
</dbReference>
<comment type="caution">
    <text evidence="7">The sequence shown here is derived from an EMBL/GenBank/DDBJ whole genome shotgun (WGS) entry which is preliminary data.</text>
</comment>
<protein>
    <recommendedName>
        <fullName evidence="6">Solute-binding protein family 5 domain-containing protein</fullName>
    </recommendedName>
</protein>
<evidence type="ECO:0000256" key="2">
    <source>
        <dbReference type="ARBA" id="ARBA00005695"/>
    </source>
</evidence>
<dbReference type="GO" id="GO:1904680">
    <property type="term" value="F:peptide transmembrane transporter activity"/>
    <property type="evidence" value="ECO:0007669"/>
    <property type="project" value="TreeGrafter"/>
</dbReference>
<comment type="similarity">
    <text evidence="2">Belongs to the bacterial solute-binding protein 5 family.</text>
</comment>
<gene>
    <name evidence="7" type="ORF">CVP05_03835</name>
</gene>
<dbReference type="AlphaFoldDB" id="A0A2M8S400"/>
<dbReference type="FunFam" id="3.90.76.10:FF:000001">
    <property type="entry name" value="Oligopeptide ABC transporter substrate-binding protein"/>
    <property type="match status" value="1"/>
</dbReference>
<dbReference type="SUPFAM" id="SSF53850">
    <property type="entry name" value="Periplasmic binding protein-like II"/>
    <property type="match status" value="1"/>
</dbReference>
<keyword evidence="8" id="KW-1185">Reference proteome</keyword>
<dbReference type="GO" id="GO:0030288">
    <property type="term" value="C:outer membrane-bounded periplasmic space"/>
    <property type="evidence" value="ECO:0007669"/>
    <property type="project" value="TreeGrafter"/>
</dbReference>
<keyword evidence="3" id="KW-0813">Transport</keyword>
<dbReference type="PANTHER" id="PTHR30290:SF10">
    <property type="entry name" value="PERIPLASMIC OLIGOPEPTIDE-BINDING PROTEIN-RELATED"/>
    <property type="match status" value="1"/>
</dbReference>
<dbReference type="Gene3D" id="3.40.190.10">
    <property type="entry name" value="Periplasmic binding protein-like II"/>
    <property type="match status" value="1"/>
</dbReference>
<dbReference type="Proteomes" id="UP000229329">
    <property type="component" value="Unassembled WGS sequence"/>
</dbReference>